<dbReference type="AlphaFoldDB" id="A0A3N6M338"/>
<evidence type="ECO:0000313" key="6">
    <source>
        <dbReference type="Proteomes" id="UP000282323"/>
    </source>
</evidence>
<evidence type="ECO:0000256" key="1">
    <source>
        <dbReference type="ARBA" id="ARBA00023015"/>
    </source>
</evidence>
<dbReference type="EMBL" id="REGA01000001">
    <property type="protein sequence ID" value="RQG97878.1"/>
    <property type="molecule type" value="Genomic_DNA"/>
</dbReference>
<dbReference type="OrthoDB" id="57033at2157"/>
<evidence type="ECO:0000259" key="4">
    <source>
        <dbReference type="PROSITE" id="PS50956"/>
    </source>
</evidence>
<dbReference type="GO" id="GO:0043565">
    <property type="term" value="F:sequence-specific DNA binding"/>
    <property type="evidence" value="ECO:0007669"/>
    <property type="project" value="InterPro"/>
</dbReference>
<dbReference type="SUPFAM" id="SSF46785">
    <property type="entry name" value="Winged helix' DNA-binding domain"/>
    <property type="match status" value="1"/>
</dbReference>
<keyword evidence="3" id="KW-0804">Transcription</keyword>
<proteinExistence type="predicted"/>
<dbReference type="PRINTS" id="PR00033">
    <property type="entry name" value="HTHASNC"/>
</dbReference>
<dbReference type="PANTHER" id="PTHR30154">
    <property type="entry name" value="LEUCINE-RESPONSIVE REGULATORY PROTEIN"/>
    <property type="match status" value="1"/>
</dbReference>
<reference evidence="5 6" key="1">
    <citation type="submission" date="2018-10" db="EMBL/GenBank/DDBJ databases">
        <title>Natrarchaeobius chitinivorans gen. nov., sp. nov., and Natrarchaeobius haloalkaliphilus sp. nov., alkaliphilic, chitin-utilizing haloarchaea from hypersaline alkaline lakes.</title>
        <authorList>
            <person name="Sorokin D.Y."/>
            <person name="Elcheninov A.G."/>
            <person name="Kostrikina N.A."/>
            <person name="Bale N.J."/>
            <person name="Sinninghe Damste J.S."/>
            <person name="Khijniak T.V."/>
            <person name="Kublanov I.V."/>
            <person name="Toshchakov S.V."/>
        </authorList>
    </citation>
    <scope>NUCLEOTIDE SEQUENCE [LARGE SCALE GENOMIC DNA]</scope>
    <source>
        <strain evidence="5 6">AArcht4T</strain>
    </source>
</reference>
<dbReference type="InterPro" id="IPR000485">
    <property type="entry name" value="AsnC-type_HTH_dom"/>
</dbReference>
<evidence type="ECO:0000256" key="3">
    <source>
        <dbReference type="ARBA" id="ARBA00023163"/>
    </source>
</evidence>
<evidence type="ECO:0000256" key="2">
    <source>
        <dbReference type="ARBA" id="ARBA00023125"/>
    </source>
</evidence>
<dbReference type="GO" id="GO:0005829">
    <property type="term" value="C:cytosol"/>
    <property type="evidence" value="ECO:0007669"/>
    <property type="project" value="TreeGrafter"/>
</dbReference>
<dbReference type="RefSeq" id="WP_124193862.1">
    <property type="nucleotide sequence ID" value="NZ_REGA01000001.1"/>
</dbReference>
<name>A0A3N6M338_NATCH</name>
<organism evidence="5 6">
    <name type="scientific">Natrarchaeobius chitinivorans</name>
    <dbReference type="NCBI Taxonomy" id="1679083"/>
    <lineage>
        <taxon>Archaea</taxon>
        <taxon>Methanobacteriati</taxon>
        <taxon>Methanobacteriota</taxon>
        <taxon>Stenosarchaea group</taxon>
        <taxon>Halobacteria</taxon>
        <taxon>Halobacteriales</taxon>
        <taxon>Natrialbaceae</taxon>
        <taxon>Natrarchaeobius</taxon>
    </lineage>
</organism>
<dbReference type="InterPro" id="IPR011991">
    <property type="entry name" value="ArsR-like_HTH"/>
</dbReference>
<dbReference type="InterPro" id="IPR036390">
    <property type="entry name" value="WH_DNA-bd_sf"/>
</dbReference>
<dbReference type="Gene3D" id="1.10.10.10">
    <property type="entry name" value="Winged helix-like DNA-binding domain superfamily/Winged helix DNA-binding domain"/>
    <property type="match status" value="1"/>
</dbReference>
<dbReference type="CDD" id="cd00090">
    <property type="entry name" value="HTH_ARSR"/>
    <property type="match status" value="1"/>
</dbReference>
<comment type="caution">
    <text evidence="5">The sequence shown here is derived from an EMBL/GenBank/DDBJ whole genome shotgun (WGS) entry which is preliminary data.</text>
</comment>
<accession>A0A3N6M338</accession>
<gene>
    <name evidence="5" type="ORF">EA473_01375</name>
</gene>
<dbReference type="Pfam" id="PF13412">
    <property type="entry name" value="HTH_24"/>
    <property type="match status" value="1"/>
</dbReference>
<keyword evidence="6" id="KW-1185">Reference proteome</keyword>
<dbReference type="InterPro" id="IPR036388">
    <property type="entry name" value="WH-like_DNA-bd_sf"/>
</dbReference>
<dbReference type="InterPro" id="IPR019888">
    <property type="entry name" value="Tscrpt_reg_AsnC-like"/>
</dbReference>
<dbReference type="PANTHER" id="PTHR30154:SF34">
    <property type="entry name" value="TRANSCRIPTIONAL REGULATOR AZLB"/>
    <property type="match status" value="1"/>
</dbReference>
<keyword evidence="2" id="KW-0238">DNA-binding</keyword>
<dbReference type="SMART" id="SM00344">
    <property type="entry name" value="HTH_ASNC"/>
    <property type="match status" value="1"/>
</dbReference>
<dbReference type="PROSITE" id="PS50956">
    <property type="entry name" value="HTH_ASNC_2"/>
    <property type="match status" value="1"/>
</dbReference>
<evidence type="ECO:0000313" key="5">
    <source>
        <dbReference type="EMBL" id="RQG97878.1"/>
    </source>
</evidence>
<keyword evidence="1" id="KW-0805">Transcription regulation</keyword>
<dbReference type="GO" id="GO:0043200">
    <property type="term" value="P:response to amino acid"/>
    <property type="evidence" value="ECO:0007669"/>
    <property type="project" value="TreeGrafter"/>
</dbReference>
<protein>
    <submittedName>
        <fullName evidence="5">Lrp/AsnC family transcriptional regulator</fullName>
    </submittedName>
</protein>
<feature type="domain" description="HTH asnC-type" evidence="4">
    <location>
        <begin position="6"/>
        <end position="82"/>
    </location>
</feature>
<dbReference type="Proteomes" id="UP000282323">
    <property type="component" value="Unassembled WGS sequence"/>
</dbReference>
<sequence>MESVELDDVDRGILHMLQKNARDVTASEMAERVSVSSSTVRNRIERLEDSGVIRGYHPELDYEQAQYQLQMVVICRAPVGKRSDFVDAAIDIDGVVTVREMLTGTDNVHVEAVGVDSDAIDRTTERLTDIGLEIQSVNLVKKMHVQPFDHFGNDIVNGDD</sequence>